<dbReference type="RefSeq" id="WP_080810724.1">
    <property type="nucleotide sequence ID" value="NZ_CP021983.2"/>
</dbReference>
<evidence type="ECO:0000313" key="2">
    <source>
        <dbReference type="EMBL" id="ASC69374.1"/>
    </source>
</evidence>
<name>A0A1Z3HGG9_9CYAN</name>
<dbReference type="NCBIfam" id="TIGR02032">
    <property type="entry name" value="GG-red-SF"/>
    <property type="match status" value="1"/>
</dbReference>
<feature type="domain" description="FAD dependent oxidoreductase" evidence="1">
    <location>
        <begin position="3"/>
        <end position="46"/>
    </location>
</feature>
<dbReference type="InterPro" id="IPR011777">
    <property type="entry name" value="Geranylgeranyl_Rdtase_fam"/>
</dbReference>
<dbReference type="OrthoDB" id="9806565at2"/>
<sequence>MFDCIIVGAGPAGGTAAYHLAKRGHSVLLLDKDPLPRYKPCSGAVSPSVAQWFDFDFSPAIDLKVSRIRYTWKLGDAIDARLNTSEPIWMVKRDVFDHFLVQQAQQQGATLKDNTPVTGITFQGDGWQVMTPQGAFDGRYLIAADGAKGPMAGWLGFKDHKPRLTSLLEISAKADGNSDAPIQFEFGLVKNGCLWSFPKRQGYSIGVGSFLGNNLKDFQSPLADYAAELGLSLKQGTEYQHPLQLWDGNRPLHTQQALLAGEAAAMVDPLTAEGIRPAMYGGVKAAEAIDAALQGDAKALAAYTEAIQQQWGADMQWAQRIAGLFYRMPGLGFRVGIKRPTATDRLGQLLAGDIHYADIANRVIKRLSGSLIPGRG</sequence>
<dbReference type="PRINTS" id="PR00420">
    <property type="entry name" value="RNGMNOXGNASE"/>
</dbReference>
<dbReference type="PANTHER" id="PTHR42685:SF22">
    <property type="entry name" value="CONDITIONED MEDIUM FACTOR RECEPTOR 1"/>
    <property type="match status" value="1"/>
</dbReference>
<dbReference type="STRING" id="1641165.XM38_15460"/>
<dbReference type="EMBL" id="CP021983">
    <property type="protein sequence ID" value="ASC69374.1"/>
    <property type="molecule type" value="Genomic_DNA"/>
</dbReference>
<proteinExistence type="predicted"/>
<keyword evidence="2" id="KW-0560">Oxidoreductase</keyword>
<keyword evidence="3" id="KW-1185">Reference proteome</keyword>
<gene>
    <name evidence="2" type="primary">chlP_1</name>
    <name evidence="2" type="ORF">XM38_003010</name>
</gene>
<reference evidence="2 3" key="1">
    <citation type="journal article" date="2016" name="Biochim. Biophys. Acta">
        <title>Characterization of red-shifted phycobilisomes isolated from the chlorophyll f-containing cyanobacterium Halomicronema hongdechloris.</title>
        <authorList>
            <person name="Li Y."/>
            <person name="Lin Y."/>
            <person name="Garvey C.J."/>
            <person name="Birch D."/>
            <person name="Corkery R.W."/>
            <person name="Loughlin P.C."/>
            <person name="Scheer H."/>
            <person name="Willows R.D."/>
            <person name="Chen M."/>
        </authorList>
    </citation>
    <scope>NUCLEOTIDE SEQUENCE [LARGE SCALE GENOMIC DNA]</scope>
    <source>
        <strain evidence="2 3">C2206</strain>
    </source>
</reference>
<dbReference type="Pfam" id="PF01266">
    <property type="entry name" value="DAO"/>
    <property type="match status" value="1"/>
</dbReference>
<dbReference type="Proteomes" id="UP000191901">
    <property type="component" value="Chromosome"/>
</dbReference>
<evidence type="ECO:0000313" key="3">
    <source>
        <dbReference type="Proteomes" id="UP000191901"/>
    </source>
</evidence>
<dbReference type="GO" id="GO:0102067">
    <property type="term" value="F:geranylgeranyl diphosphate reductase activity"/>
    <property type="evidence" value="ECO:0007669"/>
    <property type="project" value="UniProtKB-EC"/>
</dbReference>
<dbReference type="KEGG" id="hhg:XM38_003010"/>
<accession>A0A1Z3HGG9</accession>
<dbReference type="Gene3D" id="3.50.50.60">
    <property type="entry name" value="FAD/NAD(P)-binding domain"/>
    <property type="match status" value="1"/>
</dbReference>
<organism evidence="2 3">
    <name type="scientific">Halomicronema hongdechloris C2206</name>
    <dbReference type="NCBI Taxonomy" id="1641165"/>
    <lineage>
        <taxon>Bacteria</taxon>
        <taxon>Bacillati</taxon>
        <taxon>Cyanobacteriota</taxon>
        <taxon>Cyanophyceae</taxon>
        <taxon>Nodosilineales</taxon>
        <taxon>Nodosilineaceae</taxon>
        <taxon>Halomicronema</taxon>
    </lineage>
</organism>
<dbReference type="AlphaFoldDB" id="A0A1Z3HGG9"/>
<dbReference type="InterPro" id="IPR006076">
    <property type="entry name" value="FAD-dep_OxRdtase"/>
</dbReference>
<evidence type="ECO:0000259" key="1">
    <source>
        <dbReference type="Pfam" id="PF01266"/>
    </source>
</evidence>
<dbReference type="PANTHER" id="PTHR42685">
    <property type="entry name" value="GERANYLGERANYL DIPHOSPHATE REDUCTASE"/>
    <property type="match status" value="1"/>
</dbReference>
<dbReference type="InterPro" id="IPR036188">
    <property type="entry name" value="FAD/NAD-bd_sf"/>
</dbReference>
<dbReference type="InterPro" id="IPR050407">
    <property type="entry name" value="Geranylgeranyl_reductase"/>
</dbReference>
<dbReference type="SUPFAM" id="SSF51905">
    <property type="entry name" value="FAD/NAD(P)-binding domain"/>
    <property type="match status" value="1"/>
</dbReference>
<protein>
    <submittedName>
        <fullName evidence="2">Geranylgeranyl diphosphate reductase</fullName>
        <ecNumber evidence="2">1.3.1.83</ecNumber>
    </submittedName>
</protein>
<dbReference type="EC" id="1.3.1.83" evidence="2"/>